<evidence type="ECO:0000313" key="2">
    <source>
        <dbReference type="EMBL" id="CAB0010586.1"/>
    </source>
</evidence>
<feature type="region of interest" description="Disordered" evidence="1">
    <location>
        <begin position="370"/>
        <end position="389"/>
    </location>
</feature>
<dbReference type="InterPro" id="IPR010770">
    <property type="entry name" value="Ecd"/>
</dbReference>
<name>A0A6H5H477_9HEMI</name>
<dbReference type="OrthoDB" id="27237at2759"/>
<proteinExistence type="predicted"/>
<feature type="compositionally biased region" description="Basic and acidic residues" evidence="1">
    <location>
        <begin position="289"/>
        <end position="307"/>
    </location>
</feature>
<sequence length="389" mass="44682">MATVRDVLENVREDDFVEYFLFSLDPAVDFGNLLTRVTELADQQSQGYIWQKDDFKLIHRNPSDFPPINDNQEHLPSHLYGVTHYGENIEDEWFIVHLLLHLTKNVPGLIARVVDSDGEFLLIEAADHLPSWADPDVCEQRACRAMRYFPPETRVMSQVKMTRCLYAMLLHHKYQPDRRTGWHLPPQNSSNYMAHLIGVKLDLLEGCKEHQRLESEAKEYYRNHTMYSQPTTGQAILDLLNSLEIDVEGMRREAESLPPPDDFSVPEDSWDLESEESGMSSYEDEVEMDLSRKKLGRNNDGRKKSQSELKQYMDQMDRELSTTTLGQSFIKKQPKAMEDSFSDIENFEPVDIDMNALKNILASYQSQMGGAGPASNLLGPMGVRLDETD</sequence>
<protein>
    <submittedName>
        <fullName evidence="2">Uncharacterized protein</fullName>
    </submittedName>
</protein>
<reference evidence="2 3" key="1">
    <citation type="submission" date="2020-02" db="EMBL/GenBank/DDBJ databases">
        <authorList>
            <person name="Ferguson B K."/>
        </authorList>
    </citation>
    <scope>NUCLEOTIDE SEQUENCE [LARGE SCALE GENOMIC DNA]</scope>
</reference>
<dbReference type="EMBL" id="CADCXU010023060">
    <property type="protein sequence ID" value="CAB0010586.1"/>
    <property type="molecule type" value="Genomic_DNA"/>
</dbReference>
<dbReference type="PANTHER" id="PTHR13060:SF0">
    <property type="entry name" value="PROTEIN ECDYSONELESS HOMOLOG"/>
    <property type="match status" value="1"/>
</dbReference>
<evidence type="ECO:0000313" key="3">
    <source>
        <dbReference type="Proteomes" id="UP000479000"/>
    </source>
</evidence>
<evidence type="ECO:0000256" key="1">
    <source>
        <dbReference type="SAM" id="MobiDB-lite"/>
    </source>
</evidence>
<organism evidence="2 3">
    <name type="scientific">Nesidiocoris tenuis</name>
    <dbReference type="NCBI Taxonomy" id="355587"/>
    <lineage>
        <taxon>Eukaryota</taxon>
        <taxon>Metazoa</taxon>
        <taxon>Ecdysozoa</taxon>
        <taxon>Arthropoda</taxon>
        <taxon>Hexapoda</taxon>
        <taxon>Insecta</taxon>
        <taxon>Pterygota</taxon>
        <taxon>Neoptera</taxon>
        <taxon>Paraneoptera</taxon>
        <taxon>Hemiptera</taxon>
        <taxon>Heteroptera</taxon>
        <taxon>Panheteroptera</taxon>
        <taxon>Cimicomorpha</taxon>
        <taxon>Miridae</taxon>
        <taxon>Dicyphina</taxon>
        <taxon>Nesidiocoris</taxon>
    </lineage>
</organism>
<dbReference type="PANTHER" id="PTHR13060">
    <property type="entry name" value="SGT1 PROTEIN HSGT1 SUPPRESSOR OF GCR2"/>
    <property type="match status" value="1"/>
</dbReference>
<dbReference type="Proteomes" id="UP000479000">
    <property type="component" value="Unassembled WGS sequence"/>
</dbReference>
<feature type="compositionally biased region" description="Acidic residues" evidence="1">
    <location>
        <begin position="264"/>
        <end position="288"/>
    </location>
</feature>
<dbReference type="GO" id="GO:0005634">
    <property type="term" value="C:nucleus"/>
    <property type="evidence" value="ECO:0007669"/>
    <property type="project" value="TreeGrafter"/>
</dbReference>
<dbReference type="Pfam" id="PF07093">
    <property type="entry name" value="SGT1"/>
    <property type="match status" value="2"/>
</dbReference>
<keyword evidence="3" id="KW-1185">Reference proteome</keyword>
<dbReference type="AlphaFoldDB" id="A0A6H5H477"/>
<gene>
    <name evidence="2" type="ORF">NTEN_LOCUS15627</name>
</gene>
<accession>A0A6H5H477</accession>
<feature type="region of interest" description="Disordered" evidence="1">
    <location>
        <begin position="252"/>
        <end position="308"/>
    </location>
</feature>